<proteinExistence type="inferred from homology"/>
<dbReference type="SUPFAM" id="SSF52540">
    <property type="entry name" value="P-loop containing nucleoside triphosphate hydrolases"/>
    <property type="match status" value="1"/>
</dbReference>
<dbReference type="GO" id="GO:0043139">
    <property type="term" value="F:5'-3' DNA helicase activity"/>
    <property type="evidence" value="ECO:0007669"/>
    <property type="project" value="UniProtKB-EC"/>
</dbReference>
<feature type="domain" description="Helicase HerA central" evidence="5">
    <location>
        <begin position="19"/>
        <end position="49"/>
    </location>
</feature>
<reference evidence="6" key="1">
    <citation type="journal article" date="2014" name="Environ. Microbiol.">
        <title>Extracellular membrane vesicles harbouring viral genomes.</title>
        <authorList>
            <person name="Gaudin M."/>
            <person name="Krupovic M."/>
            <person name="Marguet E."/>
            <person name="Gauliard E."/>
            <person name="Cvirkaite-Krupovic V."/>
            <person name="Le Cam E."/>
            <person name="Oberto J."/>
            <person name="Forterre P."/>
        </authorList>
    </citation>
    <scope>NUCLEOTIDE SEQUENCE</scope>
    <source>
        <strain evidence="6">30-1</strain>
        <plasmid evidence="6">pTN3</plasmid>
    </source>
</reference>
<evidence type="ECO:0000313" key="6">
    <source>
        <dbReference type="EMBL" id="AGX15348.1"/>
    </source>
</evidence>
<dbReference type="GO" id="GO:0043138">
    <property type="term" value="F:3'-5' DNA helicase activity"/>
    <property type="evidence" value="ECO:0007669"/>
    <property type="project" value="UniProtKB-EC"/>
</dbReference>
<dbReference type="PANTHER" id="PTHR42957:SF1">
    <property type="entry name" value="HELICASE MJ1565-RELATED"/>
    <property type="match status" value="1"/>
</dbReference>
<dbReference type="Pfam" id="PF01935">
    <property type="entry name" value="DUF87"/>
    <property type="match status" value="1"/>
</dbReference>
<dbReference type="AlphaFoldDB" id="U3RHP4"/>
<accession>U3RHP4</accession>
<dbReference type="Gene3D" id="3.40.50.300">
    <property type="entry name" value="P-loop containing nucleotide triphosphate hydrolases"/>
    <property type="match status" value="1"/>
</dbReference>
<name>U3RHP4_9EURY</name>
<comment type="catalytic activity">
    <reaction evidence="2">
        <text>Couples ATP hydrolysis with the unwinding of duplex DNA by translocating in the 3'-5' direction.</text>
        <dbReference type="EC" id="5.6.2.4"/>
    </reaction>
</comment>
<geneLocation type="plasmid" evidence="6">
    <name>pTN3</name>
</geneLocation>
<evidence type="ECO:0000256" key="4">
    <source>
        <dbReference type="ARBA" id="ARBA00048988"/>
    </source>
</evidence>
<evidence type="ECO:0000256" key="1">
    <source>
        <dbReference type="ARBA" id="ARBA00007816"/>
    </source>
</evidence>
<evidence type="ECO:0000256" key="2">
    <source>
        <dbReference type="ARBA" id="ARBA00034617"/>
    </source>
</evidence>
<organism evidence="6">
    <name type="scientific">Thermococcus nautili</name>
    <dbReference type="NCBI Taxonomy" id="195522"/>
    <lineage>
        <taxon>Archaea</taxon>
        <taxon>Methanobacteriati</taxon>
        <taxon>Methanobacteriota</taxon>
        <taxon>Thermococci</taxon>
        <taxon>Thermococcales</taxon>
        <taxon>Thermococcaceae</taxon>
        <taxon>Thermococcus</taxon>
    </lineage>
</organism>
<comment type="catalytic activity">
    <reaction evidence="3">
        <text>ATP + H2O = ADP + phosphate + H(+)</text>
        <dbReference type="Rhea" id="RHEA:13065"/>
        <dbReference type="ChEBI" id="CHEBI:15377"/>
        <dbReference type="ChEBI" id="CHEBI:15378"/>
        <dbReference type="ChEBI" id="CHEBI:30616"/>
        <dbReference type="ChEBI" id="CHEBI:43474"/>
        <dbReference type="ChEBI" id="CHEBI:456216"/>
        <dbReference type="EC" id="5.6.2.3"/>
    </reaction>
</comment>
<dbReference type="InterPro" id="IPR027417">
    <property type="entry name" value="P-loop_NTPase"/>
</dbReference>
<gene>
    <name evidence="6" type="ORF">TNaP3-34</name>
</gene>
<dbReference type="EMBL" id="KF527230">
    <property type="protein sequence ID" value="AGX15348.1"/>
    <property type="molecule type" value="Genomic_DNA"/>
</dbReference>
<evidence type="ECO:0000259" key="5">
    <source>
        <dbReference type="Pfam" id="PF01935"/>
    </source>
</evidence>
<dbReference type="InterPro" id="IPR002789">
    <property type="entry name" value="HerA_central"/>
</dbReference>
<dbReference type="PANTHER" id="PTHR42957">
    <property type="entry name" value="HELICASE MJ1565-RELATED"/>
    <property type="match status" value="1"/>
</dbReference>
<keyword evidence="6" id="KW-0614">Plasmid</keyword>
<evidence type="ECO:0000256" key="3">
    <source>
        <dbReference type="ARBA" id="ARBA00048954"/>
    </source>
</evidence>
<sequence length="236" mass="27881">MRALGILDIDIPAWSIDLIYGNTGSGKSYFAGWLVEQAWEKGRRFLILDTKVRNHLGLVQLKGVRLLKIKVGTRYNWRKLLEFDQVLVVPTRGTINRIGVEGLVEQYYKPLLDEIFRRDRDRIIVVEEAHRYNPSSRRPGKELEQLFREGRDGKLYTVAITQSIADFPKLLFRQAQRHFIFQHYVPNDVIYLNRMIPGFSELNDQLREHDLIEFIPPNRTRIIKRELVVRRTRHFG</sequence>
<dbReference type="InterPro" id="IPR008571">
    <property type="entry name" value="HerA-like"/>
</dbReference>
<dbReference type="RefSeq" id="WP_022547024.1">
    <property type="nucleotide sequence ID" value="NC_022527.1"/>
</dbReference>
<comment type="similarity">
    <text evidence="1">Belongs to the HerA family.</text>
</comment>
<comment type="catalytic activity">
    <reaction evidence="4">
        <text>ATP + H2O = ADP + phosphate + H(+)</text>
        <dbReference type="Rhea" id="RHEA:13065"/>
        <dbReference type="ChEBI" id="CHEBI:15377"/>
        <dbReference type="ChEBI" id="CHEBI:15378"/>
        <dbReference type="ChEBI" id="CHEBI:30616"/>
        <dbReference type="ChEBI" id="CHEBI:43474"/>
        <dbReference type="ChEBI" id="CHEBI:456216"/>
        <dbReference type="EC" id="5.6.2.4"/>
    </reaction>
</comment>
<protein>
    <submittedName>
        <fullName evidence="6">Genome packaging ATPase (FtsK/HerA superfamily)</fullName>
    </submittedName>
</protein>